<dbReference type="OrthoDB" id="8210607at2"/>
<comment type="cofactor">
    <cofactor evidence="2">
        <name>Mg(2+)</name>
        <dbReference type="ChEBI" id="CHEBI:18420"/>
    </cofactor>
</comment>
<feature type="binding site" evidence="1">
    <location>
        <position position="117"/>
    </location>
    <ligand>
        <name>CoA</name>
        <dbReference type="ChEBI" id="CHEBI:57287"/>
    </ligand>
</feature>
<gene>
    <name evidence="4" type="ORF">DFP89_10690</name>
</gene>
<feature type="binding site" evidence="1">
    <location>
        <position position="166"/>
    </location>
    <ligand>
        <name>CoA</name>
        <dbReference type="ChEBI" id="CHEBI:57287"/>
    </ligand>
</feature>
<dbReference type="Pfam" id="PF17837">
    <property type="entry name" value="4PPT_N"/>
    <property type="match status" value="1"/>
</dbReference>
<keyword evidence="2" id="KW-0479">Metal-binding</keyword>
<organism evidence="4 5">
    <name type="scientific">Paracoccus lutimaris</name>
    <dbReference type="NCBI Taxonomy" id="1490030"/>
    <lineage>
        <taxon>Bacteria</taxon>
        <taxon>Pseudomonadati</taxon>
        <taxon>Pseudomonadota</taxon>
        <taxon>Alphaproteobacteria</taxon>
        <taxon>Rhodobacterales</taxon>
        <taxon>Paracoccaceae</taxon>
        <taxon>Paracoccus</taxon>
    </lineage>
</organism>
<dbReference type="InterPro" id="IPR003542">
    <property type="entry name" value="Enbac_synth_compD-like"/>
</dbReference>
<evidence type="ECO:0000313" key="5">
    <source>
        <dbReference type="Proteomes" id="UP000253345"/>
    </source>
</evidence>
<feature type="domain" description="4'-phosphopantetheinyl transferase N-terminal" evidence="3">
    <location>
        <begin position="37"/>
        <end position="107"/>
    </location>
</feature>
<evidence type="ECO:0000259" key="3">
    <source>
        <dbReference type="Pfam" id="PF17837"/>
    </source>
</evidence>
<dbReference type="RefSeq" id="WP_114348829.1">
    <property type="nucleotide sequence ID" value="NZ_QPJL01000006.1"/>
</dbReference>
<keyword evidence="4" id="KW-0808">Transferase</keyword>
<dbReference type="PRINTS" id="PR01399">
    <property type="entry name" value="ENTSNTHTASED"/>
</dbReference>
<feature type="binding site" evidence="1">
    <location>
        <position position="152"/>
    </location>
    <ligand>
        <name>CoA</name>
        <dbReference type="ChEBI" id="CHEBI:57287"/>
    </ligand>
</feature>
<feature type="binding site" evidence="1">
    <location>
        <begin position="96"/>
        <end position="97"/>
    </location>
    <ligand>
        <name>CoA</name>
        <dbReference type="ChEBI" id="CHEBI:57287"/>
    </ligand>
</feature>
<comment type="caution">
    <text evidence="4">The sequence shown here is derived from an EMBL/GenBank/DDBJ whole genome shotgun (WGS) entry which is preliminary data.</text>
</comment>
<feature type="binding site" evidence="1">
    <location>
        <position position="57"/>
    </location>
    <ligand>
        <name>CoA</name>
        <dbReference type="ChEBI" id="CHEBI:57287"/>
    </ligand>
</feature>
<keyword evidence="5" id="KW-1185">Reference proteome</keyword>
<feature type="binding site" evidence="2">
    <location>
        <position position="117"/>
    </location>
    <ligand>
        <name>Mg(2+)</name>
        <dbReference type="ChEBI" id="CHEBI:18420"/>
    </ligand>
</feature>
<dbReference type="PANTHER" id="PTHR38096">
    <property type="entry name" value="ENTEROBACTIN SYNTHASE COMPONENT D"/>
    <property type="match status" value="1"/>
</dbReference>
<sequence length="208" mass="22444">MSSDAQALRDLARRLLPPGHGCAVLPMTQDPAPLLPEEEIAIERAVPKRRREFALGRMALRAAIREAGHDLSEAQPIAARPDRQPDLPPGLHASLSHSGDYCIAVASPPGGASIGVDLEPVTRPLPDGLAETVMPFRLLGPGDPLLAFCVKEAMFKAQYPLTRRMLDFSAVPAVIGPARFRGCLGPRLISGRWGQMVGYYLAISLWRG</sequence>
<dbReference type="Proteomes" id="UP000253345">
    <property type="component" value="Unassembled WGS sequence"/>
</dbReference>
<dbReference type="SUPFAM" id="SSF56214">
    <property type="entry name" value="4'-phosphopantetheinyl transferase"/>
    <property type="match status" value="1"/>
</dbReference>
<dbReference type="GO" id="GO:0005886">
    <property type="term" value="C:plasma membrane"/>
    <property type="evidence" value="ECO:0007669"/>
    <property type="project" value="TreeGrafter"/>
</dbReference>
<feature type="binding site" evidence="1">
    <location>
        <position position="156"/>
    </location>
    <ligand>
        <name>CoA</name>
        <dbReference type="ChEBI" id="CHEBI:57287"/>
    </ligand>
</feature>
<dbReference type="GO" id="GO:0009366">
    <property type="term" value="C:enterobactin synthetase complex"/>
    <property type="evidence" value="ECO:0007669"/>
    <property type="project" value="InterPro"/>
</dbReference>
<evidence type="ECO:0000256" key="1">
    <source>
        <dbReference type="PIRSR" id="PIRSR603542-1"/>
    </source>
</evidence>
<dbReference type="EMBL" id="QPJL01000006">
    <property type="protein sequence ID" value="RCW85072.1"/>
    <property type="molecule type" value="Genomic_DNA"/>
</dbReference>
<dbReference type="InterPro" id="IPR037143">
    <property type="entry name" value="4-PPantetheinyl_Trfase_dom_sf"/>
</dbReference>
<evidence type="ECO:0000313" key="4">
    <source>
        <dbReference type="EMBL" id="RCW85072.1"/>
    </source>
</evidence>
<dbReference type="GO" id="GO:0009239">
    <property type="term" value="P:enterobactin biosynthetic process"/>
    <property type="evidence" value="ECO:0007669"/>
    <property type="project" value="InterPro"/>
</dbReference>
<keyword evidence="2" id="KW-0460">Magnesium</keyword>
<feature type="binding site" evidence="1">
    <location>
        <position position="49"/>
    </location>
    <ligand>
        <name>CoA</name>
        <dbReference type="ChEBI" id="CHEBI:57287"/>
    </ligand>
</feature>
<accession>A0A368YXY0</accession>
<dbReference type="InterPro" id="IPR041354">
    <property type="entry name" value="4PPT_N"/>
</dbReference>
<proteinExistence type="predicted"/>
<dbReference type="PANTHER" id="PTHR38096:SF1">
    <property type="entry name" value="ENTEROBACTIN SYNTHASE COMPONENT D"/>
    <property type="match status" value="1"/>
</dbReference>
<protein>
    <submittedName>
        <fullName evidence="4">4'-phosphopantetheinyl transferase EntD</fullName>
    </submittedName>
</protein>
<dbReference type="Gene3D" id="3.90.470.20">
    <property type="entry name" value="4'-phosphopantetheinyl transferase domain"/>
    <property type="match status" value="1"/>
</dbReference>
<feature type="binding site" evidence="2">
    <location>
        <position position="119"/>
    </location>
    <ligand>
        <name>Mg(2+)</name>
        <dbReference type="ChEBI" id="CHEBI:18420"/>
    </ligand>
</feature>
<dbReference type="GO" id="GO:0000287">
    <property type="term" value="F:magnesium ion binding"/>
    <property type="evidence" value="ECO:0007669"/>
    <property type="project" value="InterPro"/>
</dbReference>
<reference evidence="4 5" key="1">
    <citation type="submission" date="2018-07" db="EMBL/GenBank/DDBJ databases">
        <title>Genomic Encyclopedia of Type Strains, Phase III (KMG-III): the genomes of soil and plant-associated and newly described type strains.</title>
        <authorList>
            <person name="Whitman W."/>
        </authorList>
    </citation>
    <scope>NUCLEOTIDE SEQUENCE [LARGE SCALE GENOMIC DNA]</scope>
    <source>
        <strain evidence="4 5">CECT 8525</strain>
    </source>
</reference>
<evidence type="ECO:0000256" key="2">
    <source>
        <dbReference type="PIRSR" id="PIRSR603542-2"/>
    </source>
</evidence>
<name>A0A368YXY0_9RHOB</name>
<dbReference type="GO" id="GO:0008897">
    <property type="term" value="F:holo-[acyl-carrier-protein] synthase activity"/>
    <property type="evidence" value="ECO:0007669"/>
    <property type="project" value="InterPro"/>
</dbReference>
<dbReference type="AlphaFoldDB" id="A0A368YXY0"/>